<keyword evidence="2" id="KW-1185">Reference proteome</keyword>
<dbReference type="EMBL" id="JAGXBY010000001">
    <property type="protein sequence ID" value="MBS3678765.1"/>
    <property type="molecule type" value="Genomic_DNA"/>
</dbReference>
<accession>A0ABS5M8Y2</accession>
<organism evidence="1 2">
    <name type="scientific">Ornithinibacillus massiliensis</name>
    <dbReference type="NCBI Taxonomy" id="1944633"/>
    <lineage>
        <taxon>Bacteria</taxon>
        <taxon>Bacillati</taxon>
        <taxon>Bacillota</taxon>
        <taxon>Bacilli</taxon>
        <taxon>Bacillales</taxon>
        <taxon>Bacillaceae</taxon>
        <taxon>Ornithinibacillus</taxon>
    </lineage>
</organism>
<evidence type="ECO:0000313" key="1">
    <source>
        <dbReference type="EMBL" id="MBS3678765.1"/>
    </source>
</evidence>
<name>A0ABS5M8Y2_9BACI</name>
<reference evidence="1 2" key="1">
    <citation type="submission" date="2021-05" db="EMBL/GenBank/DDBJ databases">
        <title>Ornithinibacillus massiliensis sp. nov.</title>
        <authorList>
            <person name="Iwaza R."/>
            <person name="Lagier J.-C."/>
            <person name="Raoult D."/>
        </authorList>
    </citation>
    <scope>NUCLEOTIDE SEQUENCE [LARGE SCALE GENOMIC DNA]</scope>
    <source>
        <strain evidence="1 2">Marseille-P3601</strain>
    </source>
</reference>
<protein>
    <submittedName>
        <fullName evidence="1">Uncharacterized protein</fullName>
    </submittedName>
</protein>
<comment type="caution">
    <text evidence="1">The sequence shown here is derived from an EMBL/GenBank/DDBJ whole genome shotgun (WGS) entry which is preliminary data.</text>
</comment>
<dbReference type="RefSeq" id="WP_211740864.1">
    <property type="nucleotide sequence ID" value="NZ_JAGXBY010000001.1"/>
</dbReference>
<dbReference type="Proteomes" id="UP000681870">
    <property type="component" value="Unassembled WGS sequence"/>
</dbReference>
<sequence length="64" mass="7444">MIMQLVQRGLNKTPMNVPSKFYHQDSRLNINLQLSPEEASFINEAIKNNIRNTAYSLPVPTNWR</sequence>
<gene>
    <name evidence="1" type="ORF">KGF86_00900</name>
</gene>
<evidence type="ECO:0000313" key="2">
    <source>
        <dbReference type="Proteomes" id="UP000681870"/>
    </source>
</evidence>
<proteinExistence type="predicted"/>